<evidence type="ECO:0000313" key="18">
    <source>
        <dbReference type="EMBL" id="RED55130.1"/>
    </source>
</evidence>
<dbReference type="EMBL" id="QRDY01000019">
    <property type="protein sequence ID" value="RED55130.1"/>
    <property type="molecule type" value="Genomic_DNA"/>
</dbReference>
<keyword evidence="13 15" id="KW-0472">Membrane</keyword>
<evidence type="ECO:0000256" key="10">
    <source>
        <dbReference type="ARBA" id="ARBA00022840"/>
    </source>
</evidence>
<evidence type="ECO:0000256" key="7">
    <source>
        <dbReference type="ARBA" id="ARBA00022692"/>
    </source>
</evidence>
<evidence type="ECO:0000256" key="8">
    <source>
        <dbReference type="ARBA" id="ARBA00022741"/>
    </source>
</evidence>
<dbReference type="InterPro" id="IPR003594">
    <property type="entry name" value="HATPase_dom"/>
</dbReference>
<evidence type="ECO:0000256" key="13">
    <source>
        <dbReference type="ARBA" id="ARBA00023136"/>
    </source>
</evidence>
<dbReference type="Gene3D" id="6.10.340.10">
    <property type="match status" value="1"/>
</dbReference>
<dbReference type="GO" id="GO:0005524">
    <property type="term" value="F:ATP binding"/>
    <property type="evidence" value="ECO:0007669"/>
    <property type="project" value="UniProtKB-KW"/>
</dbReference>
<dbReference type="RefSeq" id="WP_115994991.1">
    <property type="nucleotide sequence ID" value="NZ_QRDY01000019.1"/>
</dbReference>
<keyword evidence="10" id="KW-0067">ATP-binding</keyword>
<evidence type="ECO:0000256" key="14">
    <source>
        <dbReference type="SAM" id="Coils"/>
    </source>
</evidence>
<evidence type="ECO:0000256" key="15">
    <source>
        <dbReference type="SAM" id="Phobius"/>
    </source>
</evidence>
<feature type="domain" description="Histidine kinase" evidence="16">
    <location>
        <begin position="288"/>
        <end position="481"/>
    </location>
</feature>
<dbReference type="InterPro" id="IPR011712">
    <property type="entry name" value="Sig_transdc_His_kin_sub3_dim/P"/>
</dbReference>
<dbReference type="Proteomes" id="UP000256869">
    <property type="component" value="Unassembled WGS sequence"/>
</dbReference>
<protein>
    <recommendedName>
        <fullName evidence="3">histidine kinase</fullName>
        <ecNumber evidence="3">2.7.13.3</ecNumber>
    </recommendedName>
</protein>
<proteinExistence type="predicted"/>
<evidence type="ECO:0000256" key="9">
    <source>
        <dbReference type="ARBA" id="ARBA00022777"/>
    </source>
</evidence>
<keyword evidence="19" id="KW-1185">Reference proteome</keyword>
<keyword evidence="14" id="KW-0175">Coiled coil</keyword>
<keyword evidence="11 15" id="KW-1133">Transmembrane helix</keyword>
<dbReference type="GO" id="GO:0046983">
    <property type="term" value="F:protein dimerization activity"/>
    <property type="evidence" value="ECO:0007669"/>
    <property type="project" value="InterPro"/>
</dbReference>
<dbReference type="PROSITE" id="PS50109">
    <property type="entry name" value="HIS_KIN"/>
    <property type="match status" value="1"/>
</dbReference>
<feature type="transmembrane region" description="Helical" evidence="15">
    <location>
        <begin position="20"/>
        <end position="45"/>
    </location>
</feature>
<dbReference type="Pfam" id="PF02518">
    <property type="entry name" value="HATPase_c"/>
    <property type="match status" value="1"/>
</dbReference>
<keyword evidence="5" id="KW-0597">Phosphoprotein</keyword>
<gene>
    <name evidence="18" type="ORF">DFP95_11965</name>
</gene>
<dbReference type="SMART" id="SM00304">
    <property type="entry name" value="HAMP"/>
    <property type="match status" value="1"/>
</dbReference>
<evidence type="ECO:0000256" key="4">
    <source>
        <dbReference type="ARBA" id="ARBA00022475"/>
    </source>
</evidence>
<sequence>MRAILQFAGRFRRLQWKLTLYYILTTIVVMVLLEMIVVLGLYVYMNYNTNRMFASQVGSVAQNTSASFSGPFINKEKLHQALNDWPSELGSEFQGYSAAVDHDGQLITVAGDYIPGNETGEGLELPAGVRQHIRTALALDPSAAKTITTYTYNDKSTIYIVAPIANKKAIRGAMVVKAEHVRFASQNFRDFIPIAFQLFGISLLGFFIGAAIVGLAFGIITSRILVRRIQRILTSANRWSQGDFTIFINDASGDELGQLVNRLNQMAMQLKQLLKTRQALATMEERNRLARELHDSIKQQMFAVSIWVNNGKSLIGRDADAARSNLAEAESLISHTQRELNALILELRPVAMEGKNLSRALVDYVHAWQGQTGILVDLEVVGEQLVPPVIEEAFFRITQEALFNAARHSGATTVKLRLECGNRVMLSISDNGCGFDIKDITRHSVGLSSMRERIQALGGQMEIRSNKGSGTTVTISCMQTEIQDRAN</sequence>
<comment type="caution">
    <text evidence="18">The sequence shown here is derived from an EMBL/GenBank/DDBJ whole genome shotgun (WGS) entry which is preliminary data.</text>
</comment>
<evidence type="ECO:0000259" key="17">
    <source>
        <dbReference type="PROSITE" id="PS50885"/>
    </source>
</evidence>
<keyword evidence="12" id="KW-0902">Two-component regulatory system</keyword>
<feature type="domain" description="HAMP" evidence="17">
    <location>
        <begin position="223"/>
        <end position="275"/>
    </location>
</feature>
<evidence type="ECO:0000256" key="2">
    <source>
        <dbReference type="ARBA" id="ARBA00004651"/>
    </source>
</evidence>
<dbReference type="Pfam" id="PF07730">
    <property type="entry name" value="HisKA_3"/>
    <property type="match status" value="1"/>
</dbReference>
<dbReference type="Gene3D" id="3.30.565.10">
    <property type="entry name" value="Histidine kinase-like ATPase, C-terminal domain"/>
    <property type="match status" value="1"/>
</dbReference>
<dbReference type="EC" id="2.7.13.3" evidence="3"/>
<dbReference type="CDD" id="cd06225">
    <property type="entry name" value="HAMP"/>
    <property type="match status" value="1"/>
</dbReference>
<dbReference type="PROSITE" id="PS50885">
    <property type="entry name" value="HAMP"/>
    <property type="match status" value="1"/>
</dbReference>
<dbReference type="AlphaFoldDB" id="A0A3D9I0F5"/>
<dbReference type="InterPro" id="IPR036890">
    <property type="entry name" value="HATPase_C_sf"/>
</dbReference>
<feature type="coiled-coil region" evidence="14">
    <location>
        <begin position="256"/>
        <end position="346"/>
    </location>
</feature>
<dbReference type="PANTHER" id="PTHR24421:SF37">
    <property type="entry name" value="SENSOR HISTIDINE KINASE NARS"/>
    <property type="match status" value="1"/>
</dbReference>
<keyword evidence="7 15" id="KW-0812">Transmembrane</keyword>
<dbReference type="GO" id="GO:0000155">
    <property type="term" value="F:phosphorelay sensor kinase activity"/>
    <property type="evidence" value="ECO:0007669"/>
    <property type="project" value="InterPro"/>
</dbReference>
<keyword evidence="6" id="KW-0808">Transferase</keyword>
<dbReference type="SUPFAM" id="SSF158472">
    <property type="entry name" value="HAMP domain-like"/>
    <property type="match status" value="1"/>
</dbReference>
<keyword evidence="8" id="KW-0547">Nucleotide-binding</keyword>
<evidence type="ECO:0000313" key="19">
    <source>
        <dbReference type="Proteomes" id="UP000256869"/>
    </source>
</evidence>
<comment type="subcellular location">
    <subcellularLocation>
        <location evidence="2">Cell membrane</location>
        <topology evidence="2">Multi-pass membrane protein</topology>
    </subcellularLocation>
</comment>
<evidence type="ECO:0000256" key="3">
    <source>
        <dbReference type="ARBA" id="ARBA00012438"/>
    </source>
</evidence>
<dbReference type="Pfam" id="PF00672">
    <property type="entry name" value="HAMP"/>
    <property type="match status" value="1"/>
</dbReference>
<dbReference type="GO" id="GO:0005886">
    <property type="term" value="C:plasma membrane"/>
    <property type="evidence" value="ECO:0007669"/>
    <property type="project" value="UniProtKB-SubCell"/>
</dbReference>
<dbReference type="SMART" id="SM00387">
    <property type="entry name" value="HATPase_c"/>
    <property type="match status" value="1"/>
</dbReference>
<reference evidence="18 19" key="1">
    <citation type="submission" date="2018-07" db="EMBL/GenBank/DDBJ databases">
        <title>Genomic Encyclopedia of Type Strains, Phase III (KMG-III): the genomes of soil and plant-associated and newly described type strains.</title>
        <authorList>
            <person name="Whitman W."/>
        </authorList>
    </citation>
    <scope>NUCLEOTIDE SEQUENCE [LARGE SCALE GENOMIC DNA]</scope>
    <source>
        <strain evidence="18 19">CECT 8236</strain>
    </source>
</reference>
<evidence type="ECO:0000256" key="12">
    <source>
        <dbReference type="ARBA" id="ARBA00023012"/>
    </source>
</evidence>
<dbReference type="InterPro" id="IPR003660">
    <property type="entry name" value="HAMP_dom"/>
</dbReference>
<keyword evidence="9 18" id="KW-0418">Kinase</keyword>
<name>A0A3D9I0F5_9BACL</name>
<dbReference type="InterPro" id="IPR050482">
    <property type="entry name" value="Sensor_HK_TwoCompSys"/>
</dbReference>
<comment type="catalytic activity">
    <reaction evidence="1">
        <text>ATP + protein L-histidine = ADP + protein N-phospho-L-histidine.</text>
        <dbReference type="EC" id="2.7.13.3"/>
    </reaction>
</comment>
<dbReference type="OrthoDB" id="9781904at2"/>
<evidence type="ECO:0000256" key="5">
    <source>
        <dbReference type="ARBA" id="ARBA00022553"/>
    </source>
</evidence>
<dbReference type="PANTHER" id="PTHR24421">
    <property type="entry name" value="NITRATE/NITRITE SENSOR PROTEIN NARX-RELATED"/>
    <property type="match status" value="1"/>
</dbReference>
<dbReference type="InterPro" id="IPR005467">
    <property type="entry name" value="His_kinase_dom"/>
</dbReference>
<feature type="transmembrane region" description="Helical" evidence="15">
    <location>
        <begin position="194"/>
        <end position="221"/>
    </location>
</feature>
<evidence type="ECO:0000256" key="1">
    <source>
        <dbReference type="ARBA" id="ARBA00000085"/>
    </source>
</evidence>
<accession>A0A3D9I0F5</accession>
<evidence type="ECO:0000259" key="16">
    <source>
        <dbReference type="PROSITE" id="PS50109"/>
    </source>
</evidence>
<dbReference type="CDD" id="cd16917">
    <property type="entry name" value="HATPase_UhpB-NarQ-NarX-like"/>
    <property type="match status" value="1"/>
</dbReference>
<dbReference type="Gene3D" id="1.20.5.1930">
    <property type="match status" value="1"/>
</dbReference>
<organism evidence="18 19">
    <name type="scientific">Cohnella lupini</name>
    <dbReference type="NCBI Taxonomy" id="1294267"/>
    <lineage>
        <taxon>Bacteria</taxon>
        <taxon>Bacillati</taxon>
        <taxon>Bacillota</taxon>
        <taxon>Bacilli</taxon>
        <taxon>Bacillales</taxon>
        <taxon>Paenibacillaceae</taxon>
        <taxon>Cohnella</taxon>
    </lineage>
</organism>
<dbReference type="SUPFAM" id="SSF55874">
    <property type="entry name" value="ATPase domain of HSP90 chaperone/DNA topoisomerase II/histidine kinase"/>
    <property type="match status" value="1"/>
</dbReference>
<evidence type="ECO:0000256" key="11">
    <source>
        <dbReference type="ARBA" id="ARBA00022989"/>
    </source>
</evidence>
<evidence type="ECO:0000256" key="6">
    <source>
        <dbReference type="ARBA" id="ARBA00022679"/>
    </source>
</evidence>
<keyword evidence="4" id="KW-1003">Cell membrane</keyword>